<organism evidence="1">
    <name type="scientific">Phascolarctobacterium succinatutens CAG:287</name>
    <dbReference type="NCBI Taxonomy" id="1263101"/>
    <lineage>
        <taxon>Bacteria</taxon>
        <taxon>Bacillati</taxon>
        <taxon>Bacillota</taxon>
        <taxon>Negativicutes</taxon>
        <taxon>Acidaminococcales</taxon>
        <taxon>Acidaminococcaceae</taxon>
        <taxon>Phascolarctobacterium</taxon>
    </lineage>
</organism>
<accession>R6WP46</accession>
<gene>
    <name evidence="1" type="ORF">BN587_00368</name>
</gene>
<dbReference type="EMBL" id="CBGL010000075">
    <property type="protein sequence ID" value="CDD11170.1"/>
    <property type="molecule type" value="Genomic_DNA"/>
</dbReference>
<evidence type="ECO:0000313" key="1">
    <source>
        <dbReference type="EMBL" id="CDD11170.1"/>
    </source>
</evidence>
<dbReference type="HOGENOM" id="CLU_813424_0_0_9"/>
<reference evidence="1" key="1">
    <citation type="submission" date="2012-11" db="EMBL/GenBank/DDBJ databases">
        <title>Dependencies among metagenomic species, viruses, plasmids and units of genetic variation.</title>
        <authorList>
            <person name="Nielsen H.B."/>
            <person name="Almeida M."/>
            <person name="Juncker A.S."/>
            <person name="Rasmussen S."/>
            <person name="Li J."/>
            <person name="Sunagawa S."/>
            <person name="Plichta D."/>
            <person name="Gautier L."/>
            <person name="Le Chatelier E."/>
            <person name="Peletier E."/>
            <person name="Bonde I."/>
            <person name="Nielsen T."/>
            <person name="Manichanh C."/>
            <person name="Arumugam M."/>
            <person name="Batto J."/>
            <person name="Santos M.B.Q.D."/>
            <person name="Blom N."/>
            <person name="Borruel N."/>
            <person name="Burgdorf K.S."/>
            <person name="Boumezbeur F."/>
            <person name="Casellas F."/>
            <person name="Dore J."/>
            <person name="Guarner F."/>
            <person name="Hansen T."/>
            <person name="Hildebrand F."/>
            <person name="Kaas R.S."/>
            <person name="Kennedy S."/>
            <person name="Kristiansen K."/>
            <person name="Kultima J.R."/>
            <person name="Leonard P."/>
            <person name="Levenez F."/>
            <person name="Lund O."/>
            <person name="Moumen B."/>
            <person name="Le Paslier D."/>
            <person name="Pons N."/>
            <person name="Pedersen O."/>
            <person name="Prifti E."/>
            <person name="Qin J."/>
            <person name="Raes J."/>
            <person name="Tap J."/>
            <person name="Tims S."/>
            <person name="Ussery D.W."/>
            <person name="Yamada T."/>
            <person name="MetaHit consortium"/>
            <person name="Renault P."/>
            <person name="Sicheritz-Ponten T."/>
            <person name="Bork P."/>
            <person name="Wang J."/>
            <person name="Brunak S."/>
            <person name="Ehrlich S.D."/>
        </authorList>
    </citation>
    <scope>NUCLEOTIDE SEQUENCE [LARGE SCALE GENOMIC DNA]</scope>
</reference>
<dbReference type="RefSeq" id="WP_021719462.1">
    <property type="nucleotide sequence ID" value="NZ_FR892761.1"/>
</dbReference>
<dbReference type="AlphaFoldDB" id="R6WP46"/>
<comment type="caution">
    <text evidence="1">The sequence shown here is derived from an EMBL/GenBank/DDBJ whole genome shotgun (WGS) entry which is preliminary data.</text>
</comment>
<proteinExistence type="predicted"/>
<name>R6WP46_9FIRM</name>
<dbReference type="Proteomes" id="UP000014937">
    <property type="component" value="Unassembled WGS sequence"/>
</dbReference>
<protein>
    <submittedName>
        <fullName evidence="1">RNA-metabolising metallo-beta-lactamase</fullName>
    </submittedName>
</protein>
<sequence>MANKEAEKILKEDLGVKSLRSFPRDIAIDYDDSKHILTMTLLPKAVGLGKGDAVNMQDNAAAFEAWCFIIKAYTNIKNLKIMLDIDGVVNDRYVGGIPSNGHLGRFLYRILKFKEQYGTWFFLSDELEAMRKNFADFLSSGKFVNNEPSKEAEDDEDVLGTEGYVEKRFCDDDSLGKLILDFSDKNVVMNRQLPVGLFKDKKSDATAVFTGKKSAIDFWVLDGNEFNIYELKAKNKMVGILTEIFFYSNYMRDVYWHNSLETKQNVKIRNPKKTDRSYNKLCDGIKNITKITGWILADEFHPLITDATDAVINIMNDNGIESELQYNKKQYDLKIDINVHK</sequence>